<evidence type="ECO:0000313" key="3">
    <source>
        <dbReference type="EMBL" id="KAH7021743.1"/>
    </source>
</evidence>
<accession>A0ABQ8FSH6</accession>
<organism evidence="3 4">
    <name type="scientific">Macrophomina phaseolina</name>
    <dbReference type="NCBI Taxonomy" id="35725"/>
    <lineage>
        <taxon>Eukaryota</taxon>
        <taxon>Fungi</taxon>
        <taxon>Dikarya</taxon>
        <taxon>Ascomycota</taxon>
        <taxon>Pezizomycotina</taxon>
        <taxon>Dothideomycetes</taxon>
        <taxon>Dothideomycetes incertae sedis</taxon>
        <taxon>Botryosphaeriales</taxon>
        <taxon>Botryosphaeriaceae</taxon>
        <taxon>Macrophomina</taxon>
    </lineage>
</organism>
<evidence type="ECO:0000256" key="2">
    <source>
        <dbReference type="SAM" id="MobiDB-lite"/>
    </source>
</evidence>
<protein>
    <submittedName>
        <fullName evidence="3">Uncharacterized protein</fullName>
    </submittedName>
</protein>
<gene>
    <name evidence="3" type="ORF">B0J12DRAFT_705357</name>
</gene>
<feature type="coiled-coil region" evidence="1">
    <location>
        <begin position="334"/>
        <end position="408"/>
    </location>
</feature>
<proteinExistence type="predicted"/>
<feature type="region of interest" description="Disordered" evidence="2">
    <location>
        <begin position="249"/>
        <end position="299"/>
    </location>
</feature>
<dbReference type="EMBL" id="JAGTJR010000064">
    <property type="protein sequence ID" value="KAH7021743.1"/>
    <property type="molecule type" value="Genomic_DNA"/>
</dbReference>
<comment type="caution">
    <text evidence="3">The sequence shown here is derived from an EMBL/GenBank/DDBJ whole genome shotgun (WGS) entry which is preliminary data.</text>
</comment>
<name>A0ABQ8FSH6_9PEZI</name>
<feature type="compositionally biased region" description="Polar residues" evidence="2">
    <location>
        <begin position="263"/>
        <end position="275"/>
    </location>
</feature>
<sequence>MAPPRARAARDEKARWVVGSRQQAMQRAPSFALGTLVDGRDEYLGCQVPTQSCRVTAQIHFDATQQTALLQFAVPVGLKDQGKQKSSLYLLIDPVQTARIEKKSVEGEEVHEGTRIFTSKVDSLNTSADIVVLRLVLKKPAVIAGPARTTNLAPKTGTAGRILEALSSVSLATDILLYLPRNSNLSRQTDVLCEQASSGILRPSTEGRALGMLYCGSGGIDVTALLAGPGLNKGEAEVEGEKYDDEFIEAPPSYDQLPPQKPPLQSNEGSVPSPDTTLPRPTRKRKRLPQSLDQDVTAQTPSLWQDRISRLEFELAVLRGQVATREAAGSPTEVASTEDRLDRFEDDLRSMRSDLDRLQTRTQTENLSLRNHVQEQLADIARTAAAENRSLRREVDRLERLIHEQLQEHLEGSALKAYLDERMDEIAESAAVTTQNEVGEQVEDQLFEAKHELREWAKEELRDLVSNDLEETVEEVLGRSQLTLSIG</sequence>
<dbReference type="Proteomes" id="UP000774617">
    <property type="component" value="Unassembled WGS sequence"/>
</dbReference>
<evidence type="ECO:0000313" key="4">
    <source>
        <dbReference type="Proteomes" id="UP000774617"/>
    </source>
</evidence>
<keyword evidence="1" id="KW-0175">Coiled coil</keyword>
<reference evidence="3 4" key="1">
    <citation type="journal article" date="2021" name="Nat. Commun.">
        <title>Genetic determinants of endophytism in the Arabidopsis root mycobiome.</title>
        <authorList>
            <person name="Mesny F."/>
            <person name="Miyauchi S."/>
            <person name="Thiergart T."/>
            <person name="Pickel B."/>
            <person name="Atanasova L."/>
            <person name="Karlsson M."/>
            <person name="Huettel B."/>
            <person name="Barry K.W."/>
            <person name="Haridas S."/>
            <person name="Chen C."/>
            <person name="Bauer D."/>
            <person name="Andreopoulos W."/>
            <person name="Pangilinan J."/>
            <person name="LaButti K."/>
            <person name="Riley R."/>
            <person name="Lipzen A."/>
            <person name="Clum A."/>
            <person name="Drula E."/>
            <person name="Henrissat B."/>
            <person name="Kohler A."/>
            <person name="Grigoriev I.V."/>
            <person name="Martin F.M."/>
            <person name="Hacquard S."/>
        </authorList>
    </citation>
    <scope>NUCLEOTIDE SEQUENCE [LARGE SCALE GENOMIC DNA]</scope>
    <source>
        <strain evidence="3 4">MPI-SDFR-AT-0080</strain>
    </source>
</reference>
<keyword evidence="4" id="KW-1185">Reference proteome</keyword>
<evidence type="ECO:0000256" key="1">
    <source>
        <dbReference type="SAM" id="Coils"/>
    </source>
</evidence>